<dbReference type="GeneID" id="115888203"/>
<dbReference type="AlphaFoldDB" id="A0A6J2YJY4"/>
<dbReference type="PANTHER" id="PTHR19303:SF74">
    <property type="entry name" value="POGO TRANSPOSABLE ELEMENT WITH KRAB DOMAIN"/>
    <property type="match status" value="1"/>
</dbReference>
<feature type="domain" description="DDE-1" evidence="1">
    <location>
        <begin position="20"/>
        <end position="161"/>
    </location>
</feature>
<dbReference type="InParanoid" id="A0A6J2YJY4"/>
<proteinExistence type="predicted"/>
<dbReference type="OrthoDB" id="6775047at2759"/>
<name>A0A6J2YJY4_SITOR</name>
<reference evidence="3" key="1">
    <citation type="submission" date="2025-08" db="UniProtKB">
        <authorList>
            <consortium name="RefSeq"/>
        </authorList>
    </citation>
    <scope>IDENTIFICATION</scope>
    <source>
        <tissue evidence="3">Gonads</tissue>
    </source>
</reference>
<dbReference type="InterPro" id="IPR004875">
    <property type="entry name" value="DDE_SF_endonuclease_dom"/>
</dbReference>
<accession>A0A6J2YJY4</accession>
<dbReference type="InterPro" id="IPR050863">
    <property type="entry name" value="CenT-Element_Derived"/>
</dbReference>
<evidence type="ECO:0000313" key="3">
    <source>
        <dbReference type="RefSeq" id="XP_030763697.1"/>
    </source>
</evidence>
<dbReference type="Gene3D" id="3.30.420.10">
    <property type="entry name" value="Ribonuclease H-like superfamily/Ribonuclease H"/>
    <property type="match status" value="1"/>
</dbReference>
<dbReference type="GO" id="GO:0005634">
    <property type="term" value="C:nucleus"/>
    <property type="evidence" value="ECO:0007669"/>
    <property type="project" value="TreeGrafter"/>
</dbReference>
<dbReference type="InterPro" id="IPR036397">
    <property type="entry name" value="RNaseH_sf"/>
</dbReference>
<dbReference type="GO" id="GO:0003677">
    <property type="term" value="F:DNA binding"/>
    <property type="evidence" value="ECO:0007669"/>
    <property type="project" value="TreeGrafter"/>
</dbReference>
<dbReference type="Proteomes" id="UP000504635">
    <property type="component" value="Unplaced"/>
</dbReference>
<gene>
    <name evidence="3" type="primary">LOC115888203</name>
</gene>
<protein>
    <submittedName>
        <fullName evidence="3">Uncharacterized protein LOC115888203</fullName>
    </submittedName>
</protein>
<keyword evidence="2" id="KW-1185">Reference proteome</keyword>
<dbReference type="KEGG" id="soy:115888203"/>
<dbReference type="Pfam" id="PF03184">
    <property type="entry name" value="DDE_1"/>
    <property type="match status" value="1"/>
</dbReference>
<dbReference type="PANTHER" id="PTHR19303">
    <property type="entry name" value="TRANSPOSON"/>
    <property type="match status" value="1"/>
</dbReference>
<sequence length="226" mass="25683">MDAARGTKQVGIATSFEESNVTVMCSMNAAGGYIPPFFIFPRKQTSVTLETGGPLGAVYQCSDNGWMNQDLFADWLKHFNKHAKPSIADPVLLVCDNHGSHISLDMYEFCKIHHIHVVSLPPHKSHKMQPLDVTFYGPLKNAYYRECELHLKITAHEKINMHELAGLFNKAYDKVATMEKAITRFQNLPEYFLSIGTNLQLIILLLLKSLELQMSTWDVTREKKEK</sequence>
<organism evidence="2 3">
    <name type="scientific">Sitophilus oryzae</name>
    <name type="common">Rice weevil</name>
    <name type="synonym">Curculio oryzae</name>
    <dbReference type="NCBI Taxonomy" id="7048"/>
    <lineage>
        <taxon>Eukaryota</taxon>
        <taxon>Metazoa</taxon>
        <taxon>Ecdysozoa</taxon>
        <taxon>Arthropoda</taxon>
        <taxon>Hexapoda</taxon>
        <taxon>Insecta</taxon>
        <taxon>Pterygota</taxon>
        <taxon>Neoptera</taxon>
        <taxon>Endopterygota</taxon>
        <taxon>Coleoptera</taxon>
        <taxon>Polyphaga</taxon>
        <taxon>Cucujiformia</taxon>
        <taxon>Curculionidae</taxon>
        <taxon>Dryophthorinae</taxon>
        <taxon>Sitophilus</taxon>
    </lineage>
</organism>
<evidence type="ECO:0000259" key="1">
    <source>
        <dbReference type="Pfam" id="PF03184"/>
    </source>
</evidence>
<dbReference type="RefSeq" id="XP_030763697.1">
    <property type="nucleotide sequence ID" value="XM_030907837.1"/>
</dbReference>
<evidence type="ECO:0000313" key="2">
    <source>
        <dbReference type="Proteomes" id="UP000504635"/>
    </source>
</evidence>